<keyword evidence="2" id="KW-1185">Reference proteome</keyword>
<comment type="caution">
    <text evidence="1">The sequence shown here is derived from an EMBL/GenBank/DDBJ whole genome shotgun (WGS) entry which is preliminary data.</text>
</comment>
<dbReference type="EMBL" id="CM055100">
    <property type="protein sequence ID" value="KAJ7544661.1"/>
    <property type="molecule type" value="Genomic_DNA"/>
</dbReference>
<name>A0ACC2CRL0_DIPCM</name>
<dbReference type="Proteomes" id="UP001162992">
    <property type="component" value="Chromosome 9"/>
</dbReference>
<reference evidence="2" key="1">
    <citation type="journal article" date="2024" name="Proc. Natl. Acad. Sci. U.S.A.">
        <title>Extraordinary preservation of gene collinearity over three hundred million years revealed in homosporous lycophytes.</title>
        <authorList>
            <person name="Li C."/>
            <person name="Wickell D."/>
            <person name="Kuo L.Y."/>
            <person name="Chen X."/>
            <person name="Nie B."/>
            <person name="Liao X."/>
            <person name="Peng D."/>
            <person name="Ji J."/>
            <person name="Jenkins J."/>
            <person name="Williams M."/>
            <person name="Shu S."/>
            <person name="Plott C."/>
            <person name="Barry K."/>
            <person name="Rajasekar S."/>
            <person name="Grimwood J."/>
            <person name="Han X."/>
            <person name="Sun S."/>
            <person name="Hou Z."/>
            <person name="He W."/>
            <person name="Dai G."/>
            <person name="Sun C."/>
            <person name="Schmutz J."/>
            <person name="Leebens-Mack J.H."/>
            <person name="Li F.W."/>
            <person name="Wang L."/>
        </authorList>
    </citation>
    <scope>NUCLEOTIDE SEQUENCE [LARGE SCALE GENOMIC DNA]</scope>
    <source>
        <strain evidence="2">cv. PW_Plant_1</strain>
    </source>
</reference>
<organism evidence="1 2">
    <name type="scientific">Diphasiastrum complanatum</name>
    <name type="common">Issler's clubmoss</name>
    <name type="synonym">Lycopodium complanatum</name>
    <dbReference type="NCBI Taxonomy" id="34168"/>
    <lineage>
        <taxon>Eukaryota</taxon>
        <taxon>Viridiplantae</taxon>
        <taxon>Streptophyta</taxon>
        <taxon>Embryophyta</taxon>
        <taxon>Tracheophyta</taxon>
        <taxon>Lycopodiopsida</taxon>
        <taxon>Lycopodiales</taxon>
        <taxon>Lycopodiaceae</taxon>
        <taxon>Lycopodioideae</taxon>
        <taxon>Diphasiastrum</taxon>
    </lineage>
</organism>
<accession>A0ACC2CRL0</accession>
<evidence type="ECO:0000313" key="2">
    <source>
        <dbReference type="Proteomes" id="UP001162992"/>
    </source>
</evidence>
<evidence type="ECO:0000313" key="1">
    <source>
        <dbReference type="EMBL" id="KAJ7544661.1"/>
    </source>
</evidence>
<sequence>MGRLQSGLCLILQLFGILSRMHLISGLSPDGLALLSLKKSFVDARGRLDDWLESDSTPCWWTGVSCDDLDAVIGLNLSAMDLSGELSADVGRLVSLVNLTIAQNNLTGNLPGEMSALGGLRLLNISHNNFSNHFPANFSRLKALEILDAYNNNFSGPLPMDLAELPNLTHLHLGGSYFDGIIPPQYGNLSRLSYLALSGNSLLGRIPRELGNLTQLQQLYLGYFNIFEGGIPSEIGKLVNLVRLDLSSCGLTGAIPPELGNLPNLDSLFLQINELSGSIPPELGKLAAVKSLDLSRNELTGEIPAELNQLQNLELLSLFLNNMQGDIPLFLGELPNMQVLFLWGNSFTGAIPRSLGLNGNLIKLDLSSNALVGSIPVNLCAGQKLLVLVLLGNDLSGSIPASLGQCNTLNHVRLGSNQLSGSIPEGLLRLNNLQMLELQSNRLTGSLSDHAVNAPLLQLFDASDNQIHGALPPDIGKLGSLQKMFLSDNRIWGEIPRGISELRSLSNLDLSGNQLSGQIPAELGKCTRLLYLDLSVNKLSGEIPSELESLQVLGFLNLSRNHLTGSIPPAFNMLQGLSSVDFSYNNLSGPVPINGQFDYYSASAFAGNPGLCGHAIAPCPHALNETSSSSANRSIAQRLGPGLKIVITGVGTALMIVMVFLLRFACCRKEQLNKMFGEKASHRHPWKLTTFQRLDFDSHHVLECLRDNKIIGKGGNGTVFRGIMPNGEVVAIKKLKKGGNMGCSDDHGFSAEIETLGKIRHRNIVKLFGCCSDGEINLLIYEYMPNGSLGELLHGSKSEILLDWNTRYAIALQAANGLCYLHHDCFPLIVHRDVKSNNILLDSSFQAHVADFGLAKSFQEAGKSASMSSVAGSWGYIAPEYAYTLKVNEKSDIYSFGIVLLELITGRRPNDPGFTADGLDIVHWVRTRYFNEEQGLLQILDPRMLCSNFPFNEVKAVVGVALICCSMNPVERPTMRDVVQMLVAARPKSRVNTFKDSDKSESPLIAI</sequence>
<protein>
    <submittedName>
        <fullName evidence="1">Uncharacterized protein</fullName>
    </submittedName>
</protein>
<gene>
    <name evidence="1" type="ORF">O6H91_09G088000</name>
</gene>
<proteinExistence type="predicted"/>